<evidence type="ECO:0000259" key="2">
    <source>
        <dbReference type="Pfam" id="PF13559"/>
    </source>
</evidence>
<evidence type="ECO:0000256" key="1">
    <source>
        <dbReference type="SAM" id="Phobius"/>
    </source>
</evidence>
<dbReference type="EMBL" id="JBHUOP010000001">
    <property type="protein sequence ID" value="MFD2839570.1"/>
    <property type="molecule type" value="Genomic_DNA"/>
</dbReference>
<evidence type="ECO:0000313" key="3">
    <source>
        <dbReference type="EMBL" id="MFD2839570.1"/>
    </source>
</evidence>
<evidence type="ECO:0000313" key="4">
    <source>
        <dbReference type="Proteomes" id="UP001597391"/>
    </source>
</evidence>
<dbReference type="InterPro" id="IPR025403">
    <property type="entry name" value="TgpA-like_C"/>
</dbReference>
<keyword evidence="1" id="KW-0472">Membrane</keyword>
<keyword evidence="4" id="KW-1185">Reference proteome</keyword>
<dbReference type="Proteomes" id="UP001597391">
    <property type="component" value="Unassembled WGS sequence"/>
</dbReference>
<comment type="caution">
    <text evidence="3">The sequence shown here is derived from an EMBL/GenBank/DDBJ whole genome shotgun (WGS) entry which is preliminary data.</text>
</comment>
<keyword evidence="1" id="KW-1133">Transmembrane helix</keyword>
<dbReference type="Pfam" id="PF13559">
    <property type="entry name" value="DUF4129"/>
    <property type="match status" value="1"/>
</dbReference>
<feature type="transmembrane region" description="Helical" evidence="1">
    <location>
        <begin position="7"/>
        <end position="28"/>
    </location>
</feature>
<name>A0ABW5XAU9_9MICO</name>
<keyword evidence="1" id="KW-0812">Transmembrane</keyword>
<organism evidence="3 4">
    <name type="scientific">Populibacterium corticicola</name>
    <dbReference type="NCBI Taxonomy" id="1812826"/>
    <lineage>
        <taxon>Bacteria</taxon>
        <taxon>Bacillati</taxon>
        <taxon>Actinomycetota</taxon>
        <taxon>Actinomycetes</taxon>
        <taxon>Micrococcales</taxon>
        <taxon>Jonesiaceae</taxon>
        <taxon>Populibacterium</taxon>
    </lineage>
</organism>
<sequence>MPFSWRYVALAGVCVLVALIGVTGYRGISVQLPDLQADFEMLTFEESEGVVEEQSAQPDLPPNPEGNNLVYLLITGLLLFVLVLFLATAIRTGKNFLANRRLYEPVERAEADSDPDDALTEVLIPEVTRALDHALSALDGSLPPRNAIVEAWRSLELAVEAVGFERVNSDTATDFVTRALRDLPLDFAALDGFLRLYHLARFTEHEMFPEQKRKAHGYLTTLRENLDNIRYTHSPNALTQSRVPSQPSAEV</sequence>
<reference evidence="4" key="1">
    <citation type="journal article" date="2019" name="Int. J. Syst. Evol. Microbiol.">
        <title>The Global Catalogue of Microorganisms (GCM) 10K type strain sequencing project: providing services to taxonomists for standard genome sequencing and annotation.</title>
        <authorList>
            <consortium name="The Broad Institute Genomics Platform"/>
            <consortium name="The Broad Institute Genome Sequencing Center for Infectious Disease"/>
            <person name="Wu L."/>
            <person name="Ma J."/>
        </authorList>
    </citation>
    <scope>NUCLEOTIDE SEQUENCE [LARGE SCALE GENOMIC DNA]</scope>
    <source>
        <strain evidence="4">KCTC 33576</strain>
    </source>
</reference>
<feature type="transmembrane region" description="Helical" evidence="1">
    <location>
        <begin position="69"/>
        <end position="90"/>
    </location>
</feature>
<protein>
    <submittedName>
        <fullName evidence="3">DUF4129 domain-containing protein</fullName>
    </submittedName>
</protein>
<accession>A0ABW5XAU9</accession>
<feature type="domain" description="Protein-glutamine gamma-glutamyltransferase-like C-terminal" evidence="2">
    <location>
        <begin position="151"/>
        <end position="211"/>
    </location>
</feature>
<proteinExistence type="predicted"/>
<gene>
    <name evidence="3" type="ORF">ACFSYH_03195</name>
</gene>